<dbReference type="InterPro" id="IPR010496">
    <property type="entry name" value="AL/BT2_dom"/>
</dbReference>
<dbReference type="AlphaFoldDB" id="A0A851GET0"/>
<protein>
    <submittedName>
        <fullName evidence="3">DUF1080 domain-containing protein</fullName>
    </submittedName>
</protein>
<feature type="chain" id="PRO_5032303928" evidence="1">
    <location>
        <begin position="21"/>
        <end position="248"/>
    </location>
</feature>
<gene>
    <name evidence="3" type="ORF">HW115_09905</name>
</gene>
<dbReference type="Pfam" id="PF06439">
    <property type="entry name" value="3keto-disac_hyd"/>
    <property type="match status" value="1"/>
</dbReference>
<evidence type="ECO:0000313" key="4">
    <source>
        <dbReference type="Proteomes" id="UP000557872"/>
    </source>
</evidence>
<evidence type="ECO:0000256" key="1">
    <source>
        <dbReference type="SAM" id="SignalP"/>
    </source>
</evidence>
<keyword evidence="4" id="KW-1185">Reference proteome</keyword>
<feature type="signal peptide" evidence="1">
    <location>
        <begin position="1"/>
        <end position="20"/>
    </location>
</feature>
<evidence type="ECO:0000259" key="2">
    <source>
        <dbReference type="Pfam" id="PF06439"/>
    </source>
</evidence>
<keyword evidence="1" id="KW-0732">Signal</keyword>
<organism evidence="3 4">
    <name type="scientific">Oceaniferula marina</name>
    <dbReference type="NCBI Taxonomy" id="2748318"/>
    <lineage>
        <taxon>Bacteria</taxon>
        <taxon>Pseudomonadati</taxon>
        <taxon>Verrucomicrobiota</taxon>
        <taxon>Verrucomicrobiia</taxon>
        <taxon>Verrucomicrobiales</taxon>
        <taxon>Verrucomicrobiaceae</taxon>
        <taxon>Oceaniferula</taxon>
    </lineage>
</organism>
<feature type="domain" description="3-keto-alpha-glucoside-1,2-lyase/3-keto-2-hydroxy-glucal hydratase" evidence="2">
    <location>
        <begin position="26"/>
        <end position="244"/>
    </location>
</feature>
<dbReference type="Proteomes" id="UP000557872">
    <property type="component" value="Unassembled WGS sequence"/>
</dbReference>
<reference evidence="3 4" key="1">
    <citation type="submission" date="2020-07" db="EMBL/GenBank/DDBJ databases">
        <title>Roseicoccus Jingziensis gen. nov., sp. nov., isolated from coastal seawater.</title>
        <authorList>
            <person name="Feng X."/>
        </authorList>
    </citation>
    <scope>NUCLEOTIDE SEQUENCE [LARGE SCALE GENOMIC DNA]</scope>
    <source>
        <strain evidence="3 4">N1E253</strain>
    </source>
</reference>
<accession>A0A851GET0</accession>
<name>A0A851GET0_9BACT</name>
<proteinExistence type="predicted"/>
<dbReference type="RefSeq" id="WP_178932463.1">
    <property type="nucleotide sequence ID" value="NZ_JACBAZ010000003.1"/>
</dbReference>
<evidence type="ECO:0000313" key="3">
    <source>
        <dbReference type="EMBL" id="NWK55926.1"/>
    </source>
</evidence>
<dbReference type="EMBL" id="JACBAZ010000003">
    <property type="protein sequence ID" value="NWK55926.1"/>
    <property type="molecule type" value="Genomic_DNA"/>
</dbReference>
<dbReference type="Gene3D" id="2.60.120.560">
    <property type="entry name" value="Exo-inulinase, domain 1"/>
    <property type="match status" value="1"/>
</dbReference>
<comment type="caution">
    <text evidence="3">The sequence shown here is derived from an EMBL/GenBank/DDBJ whole genome shotgun (WGS) entry which is preliminary data.</text>
</comment>
<sequence length="248" mass="28084">MKLTIKACVVAALALATAQAEEKKDGWIQLFNGKDLSGWTPKFKGEDLGVNYKNTFRVEDGLLTVSYDKYDKWQNNFGHLFYKKEFSHYILRAEYRFIGDQVKGGPGWAFRNNGFMIHGQTPESMKKDQSFPNSIEVQLLGGKPDGTGKRTNLNLCTPGTHVVIDGKLQKRHVINSDSKTYHGDQWVTVEVEVKGSEVIRHKIDGKVVLEYNKPQLDDGTLLEKGTISIQAESHPIQFRKIEVKEVKK</sequence>
<dbReference type="GO" id="GO:0016787">
    <property type="term" value="F:hydrolase activity"/>
    <property type="evidence" value="ECO:0007669"/>
    <property type="project" value="InterPro"/>
</dbReference>